<feature type="compositionally biased region" description="Acidic residues" evidence="7">
    <location>
        <begin position="99"/>
        <end position="109"/>
    </location>
</feature>
<keyword evidence="2" id="KW-0862">Zinc</keyword>
<keyword evidence="1" id="KW-0479">Metal-binding</keyword>
<evidence type="ECO:0000256" key="3">
    <source>
        <dbReference type="ARBA" id="ARBA00023015"/>
    </source>
</evidence>
<sequence>MNSAKTVHDAVDVGSLSSDEPLSTGPAMAAVAQQLPQASSIPTDCQRPPSSSALTEDRRDETNAMQRDIETLSRKFDSLNDKLDTLIGIVGKRRRLGTSDDEDDTDSGNEYDQSRGTRALRNNLSERSDFTNLINKTSRFGLDTDNVSAISDMIGEIDKMHRQQQQQQEQSGKEQQQQVEEETHVSETGGQLPATETAEPELLLHQTLSVPKYSYMYQLLETPEMQEHLIGMFYANADVNTVVFIPRHIFEILKRENRMPTSMINVMMADGCNYSDSETIQLVSRQFARSFFIERAYKSLFECLEYDSAEHCVALLLFAMIISKAGLHRAWIMHSLSTQMAIRLKFNAIDSPLNTQFFKDDSEMTREWKRRVFWQLYTFDVLTSTLSDLPPCLLIHDVRCNAPRPLPAINAAENHEQFDIELTMLGPAIVLCDSQTTIELQIKLVSIMCDINSMQSRMTPEDCLFPDGFTALYRRLEEWKRDMPCYDILAEGNLLRISEELKGKSGLIFLALFHQYARILLCLIKDNWLPTQREMTEDEQNTLTWTRGVTYESAQIVHKLVPFIRIMRLSFMCPFVPCVVYQACIVNLHSCAWSFEPRRVLVAVDGVQRGLEFLEYVSLRWGFADILTTSLRSLIIERGFGTKKKQTEENRTQQQSQQDTERESSQATGTSNQSFSKEPRLDRDDQVAETTDEEVSLTESMMHPFVEESQAEHILRTGEVPWDTGNGVYKSACTILTDSDLPATFSENCFGDQQTRSAPSAPT</sequence>
<keyword evidence="3" id="KW-0805">Transcription regulation</keyword>
<name>A0A2G5BI22_COERN</name>
<dbReference type="PANTHER" id="PTHR31313">
    <property type="entry name" value="TY1 ENHANCER ACTIVATOR"/>
    <property type="match status" value="1"/>
</dbReference>
<proteinExistence type="predicted"/>
<feature type="compositionally biased region" description="Basic and acidic residues" evidence="7">
    <location>
        <begin position="677"/>
        <end position="686"/>
    </location>
</feature>
<dbReference type="AlphaFoldDB" id="A0A2G5BI22"/>
<organism evidence="9 10">
    <name type="scientific">Coemansia reversa (strain ATCC 12441 / NRRL 1564)</name>
    <dbReference type="NCBI Taxonomy" id="763665"/>
    <lineage>
        <taxon>Eukaryota</taxon>
        <taxon>Fungi</taxon>
        <taxon>Fungi incertae sedis</taxon>
        <taxon>Zoopagomycota</taxon>
        <taxon>Kickxellomycotina</taxon>
        <taxon>Kickxellomycetes</taxon>
        <taxon>Kickxellales</taxon>
        <taxon>Kickxellaceae</taxon>
        <taxon>Coemansia</taxon>
    </lineage>
</organism>
<accession>A0A2G5BI22</accession>
<reference evidence="9 10" key="1">
    <citation type="journal article" date="2015" name="Genome Biol. Evol.">
        <title>Phylogenomic analyses indicate that early fungi evolved digesting cell walls of algal ancestors of land plants.</title>
        <authorList>
            <person name="Chang Y."/>
            <person name="Wang S."/>
            <person name="Sekimoto S."/>
            <person name="Aerts A.L."/>
            <person name="Choi C."/>
            <person name="Clum A."/>
            <person name="LaButti K.M."/>
            <person name="Lindquist E.A."/>
            <person name="Yee Ngan C."/>
            <person name="Ohm R.A."/>
            <person name="Salamov A.A."/>
            <person name="Grigoriev I.V."/>
            <person name="Spatafora J.W."/>
            <person name="Berbee M.L."/>
        </authorList>
    </citation>
    <scope>NUCLEOTIDE SEQUENCE [LARGE SCALE GENOMIC DNA]</scope>
    <source>
        <strain evidence="9 10">NRRL 1564</strain>
    </source>
</reference>
<dbReference type="GO" id="GO:0008270">
    <property type="term" value="F:zinc ion binding"/>
    <property type="evidence" value="ECO:0007669"/>
    <property type="project" value="InterPro"/>
</dbReference>
<evidence type="ECO:0000256" key="5">
    <source>
        <dbReference type="ARBA" id="ARBA00023163"/>
    </source>
</evidence>
<feature type="region of interest" description="Disordered" evidence="7">
    <location>
        <begin position="643"/>
        <end position="703"/>
    </location>
</feature>
<feature type="domain" description="Xylanolytic transcriptional activator regulatory" evidence="8">
    <location>
        <begin position="330"/>
        <end position="411"/>
    </location>
</feature>
<feature type="compositionally biased region" description="Basic and acidic residues" evidence="7">
    <location>
        <begin position="1"/>
        <end position="11"/>
    </location>
</feature>
<dbReference type="GO" id="GO:0006351">
    <property type="term" value="P:DNA-templated transcription"/>
    <property type="evidence" value="ECO:0007669"/>
    <property type="project" value="InterPro"/>
</dbReference>
<keyword evidence="4" id="KW-0238">DNA-binding</keyword>
<evidence type="ECO:0000256" key="1">
    <source>
        <dbReference type="ARBA" id="ARBA00022723"/>
    </source>
</evidence>
<dbReference type="EMBL" id="KZ303489">
    <property type="protein sequence ID" value="PIA18678.1"/>
    <property type="molecule type" value="Genomic_DNA"/>
</dbReference>
<feature type="compositionally biased region" description="Polar residues" evidence="7">
    <location>
        <begin position="665"/>
        <end position="676"/>
    </location>
</feature>
<evidence type="ECO:0000256" key="7">
    <source>
        <dbReference type="SAM" id="MobiDB-lite"/>
    </source>
</evidence>
<evidence type="ECO:0000256" key="2">
    <source>
        <dbReference type="ARBA" id="ARBA00022833"/>
    </source>
</evidence>
<feature type="region of interest" description="Disordered" evidence="7">
    <location>
        <begin position="96"/>
        <end position="117"/>
    </location>
</feature>
<feature type="region of interest" description="Disordered" evidence="7">
    <location>
        <begin position="159"/>
        <end position="200"/>
    </location>
</feature>
<keyword evidence="6" id="KW-0539">Nucleus</keyword>
<dbReference type="STRING" id="763665.A0A2G5BI22"/>
<gene>
    <name evidence="9" type="ORF">COEREDRAFT_79684</name>
</gene>
<evidence type="ECO:0000259" key="8">
    <source>
        <dbReference type="SMART" id="SM00906"/>
    </source>
</evidence>
<evidence type="ECO:0000256" key="4">
    <source>
        <dbReference type="ARBA" id="ARBA00023125"/>
    </source>
</evidence>
<dbReference type="Pfam" id="PF04082">
    <property type="entry name" value="Fungal_trans"/>
    <property type="match status" value="1"/>
</dbReference>
<keyword evidence="5" id="KW-0804">Transcription</keyword>
<feature type="compositionally biased region" description="Low complexity" evidence="7">
    <location>
        <begin position="163"/>
        <end position="178"/>
    </location>
</feature>
<dbReference type="CDD" id="cd12148">
    <property type="entry name" value="fungal_TF_MHR"/>
    <property type="match status" value="1"/>
</dbReference>
<keyword evidence="10" id="KW-1185">Reference proteome</keyword>
<dbReference type="Proteomes" id="UP000242474">
    <property type="component" value="Unassembled WGS sequence"/>
</dbReference>
<evidence type="ECO:0000313" key="10">
    <source>
        <dbReference type="Proteomes" id="UP000242474"/>
    </source>
</evidence>
<dbReference type="InterPro" id="IPR051615">
    <property type="entry name" value="Transcr_Regulatory_Elem"/>
</dbReference>
<dbReference type="PANTHER" id="PTHR31313:SF81">
    <property type="entry name" value="TY1 ENHANCER ACTIVATOR"/>
    <property type="match status" value="1"/>
</dbReference>
<dbReference type="InterPro" id="IPR007219">
    <property type="entry name" value="XnlR_reg_dom"/>
</dbReference>
<dbReference type="OrthoDB" id="39175at2759"/>
<feature type="region of interest" description="Disordered" evidence="7">
    <location>
        <begin position="1"/>
        <end position="63"/>
    </location>
</feature>
<feature type="compositionally biased region" description="Polar residues" evidence="7">
    <location>
        <begin position="34"/>
        <end position="54"/>
    </location>
</feature>
<dbReference type="GO" id="GO:0003677">
    <property type="term" value="F:DNA binding"/>
    <property type="evidence" value="ECO:0007669"/>
    <property type="project" value="UniProtKB-KW"/>
</dbReference>
<dbReference type="SMART" id="SM00906">
    <property type="entry name" value="Fungal_trans"/>
    <property type="match status" value="1"/>
</dbReference>
<evidence type="ECO:0000313" key="9">
    <source>
        <dbReference type="EMBL" id="PIA18678.1"/>
    </source>
</evidence>
<evidence type="ECO:0000256" key="6">
    <source>
        <dbReference type="ARBA" id="ARBA00023242"/>
    </source>
</evidence>
<protein>
    <recommendedName>
        <fullName evidence="8">Xylanolytic transcriptional activator regulatory domain-containing protein</fullName>
    </recommendedName>
</protein>